<accession>A0A7C2XMS3</accession>
<reference evidence="1" key="1">
    <citation type="journal article" date="2020" name="mSystems">
        <title>Genome- and Community-Level Interaction Insights into Carbon Utilization and Element Cycling Functions of Hydrothermarchaeota in Hydrothermal Sediment.</title>
        <authorList>
            <person name="Zhou Z."/>
            <person name="Liu Y."/>
            <person name="Xu W."/>
            <person name="Pan J."/>
            <person name="Luo Z.H."/>
            <person name="Li M."/>
        </authorList>
    </citation>
    <scope>NUCLEOTIDE SEQUENCE [LARGE SCALE GENOMIC DNA]</scope>
    <source>
        <strain evidence="1">SpSt-1224</strain>
    </source>
</reference>
<dbReference type="Proteomes" id="UP000885986">
    <property type="component" value="Unassembled WGS sequence"/>
</dbReference>
<name>A0A7C2XMS3_9BACT</name>
<dbReference type="AlphaFoldDB" id="A0A7C2XMS3"/>
<organism evidence="1">
    <name type="scientific">Desulfurivibrio alkaliphilus</name>
    <dbReference type="NCBI Taxonomy" id="427923"/>
    <lineage>
        <taxon>Bacteria</taxon>
        <taxon>Pseudomonadati</taxon>
        <taxon>Thermodesulfobacteriota</taxon>
        <taxon>Desulfobulbia</taxon>
        <taxon>Desulfobulbales</taxon>
        <taxon>Desulfobulbaceae</taxon>
        <taxon>Desulfurivibrio</taxon>
    </lineage>
</organism>
<dbReference type="EMBL" id="DSDS01000120">
    <property type="protein sequence ID" value="HET98092.1"/>
    <property type="molecule type" value="Genomic_DNA"/>
</dbReference>
<sequence length="93" mass="10220">MAILSYLALPVAGKKEQLCAELAAMECCEVVSSDNRGVVLLVTDTPDSETEKWLQRELRKQLIEYCHQDTIALVRLVHFLMGGGSQAQTKGVA</sequence>
<proteinExistence type="predicted"/>
<gene>
    <name evidence="1" type="ORF">ENN98_05285</name>
</gene>
<evidence type="ECO:0000313" key="1">
    <source>
        <dbReference type="EMBL" id="HET98092.1"/>
    </source>
</evidence>
<comment type="caution">
    <text evidence="1">The sequence shown here is derived from an EMBL/GenBank/DDBJ whole genome shotgun (WGS) entry which is preliminary data.</text>
</comment>
<protein>
    <submittedName>
        <fullName evidence="1">Uncharacterized protein</fullName>
    </submittedName>
</protein>